<keyword evidence="2" id="KW-0238">DNA-binding</keyword>
<dbReference type="InterPro" id="IPR014710">
    <property type="entry name" value="RmlC-like_jellyroll"/>
</dbReference>
<accession>A0ABU0HN09</accession>
<keyword evidence="1" id="KW-0805">Transcription regulation</keyword>
<evidence type="ECO:0000256" key="3">
    <source>
        <dbReference type="ARBA" id="ARBA00023163"/>
    </source>
</evidence>
<evidence type="ECO:0000313" key="5">
    <source>
        <dbReference type="EMBL" id="MDQ0443701.1"/>
    </source>
</evidence>
<name>A0ABU0HN09_9HYPH</name>
<dbReference type="InterPro" id="IPR018490">
    <property type="entry name" value="cNMP-bd_dom_sf"/>
</dbReference>
<keyword evidence="6" id="KW-1185">Reference proteome</keyword>
<organism evidence="5 6">
    <name type="scientific">Methylobacterium persicinum</name>
    <dbReference type="NCBI Taxonomy" id="374426"/>
    <lineage>
        <taxon>Bacteria</taxon>
        <taxon>Pseudomonadati</taxon>
        <taxon>Pseudomonadota</taxon>
        <taxon>Alphaproteobacteria</taxon>
        <taxon>Hyphomicrobiales</taxon>
        <taxon>Methylobacteriaceae</taxon>
        <taxon>Methylobacterium</taxon>
    </lineage>
</organism>
<feature type="domain" description="HTH crp-type" evidence="4">
    <location>
        <begin position="126"/>
        <end position="200"/>
    </location>
</feature>
<dbReference type="RefSeq" id="WP_238252515.1">
    <property type="nucleotide sequence ID" value="NZ_BPQX01000055.1"/>
</dbReference>
<dbReference type="InterPro" id="IPR036390">
    <property type="entry name" value="WH_DNA-bd_sf"/>
</dbReference>
<evidence type="ECO:0000256" key="2">
    <source>
        <dbReference type="ARBA" id="ARBA00023125"/>
    </source>
</evidence>
<dbReference type="SUPFAM" id="SSF51206">
    <property type="entry name" value="cAMP-binding domain-like"/>
    <property type="match status" value="1"/>
</dbReference>
<dbReference type="Pfam" id="PF00027">
    <property type="entry name" value="cNMP_binding"/>
    <property type="match status" value="1"/>
</dbReference>
<dbReference type="Pfam" id="PF13545">
    <property type="entry name" value="HTH_Crp_2"/>
    <property type="match status" value="1"/>
</dbReference>
<protein>
    <submittedName>
        <fullName evidence="5">CRP-like cAMP-binding protein</fullName>
    </submittedName>
</protein>
<comment type="caution">
    <text evidence="5">The sequence shown here is derived from an EMBL/GenBank/DDBJ whole genome shotgun (WGS) entry which is preliminary data.</text>
</comment>
<dbReference type="InterPro" id="IPR000595">
    <property type="entry name" value="cNMP-bd_dom"/>
</dbReference>
<gene>
    <name evidence="5" type="ORF">QO016_003206</name>
</gene>
<dbReference type="Proteomes" id="UP001236369">
    <property type="component" value="Unassembled WGS sequence"/>
</dbReference>
<evidence type="ECO:0000256" key="1">
    <source>
        <dbReference type="ARBA" id="ARBA00023015"/>
    </source>
</evidence>
<evidence type="ECO:0000313" key="6">
    <source>
        <dbReference type="Proteomes" id="UP001236369"/>
    </source>
</evidence>
<evidence type="ECO:0000259" key="4">
    <source>
        <dbReference type="PROSITE" id="PS51063"/>
    </source>
</evidence>
<reference evidence="5 6" key="1">
    <citation type="submission" date="2023-07" db="EMBL/GenBank/DDBJ databases">
        <title>Genomic Encyclopedia of Type Strains, Phase IV (KMG-IV): sequencing the most valuable type-strain genomes for metagenomic binning, comparative biology and taxonomic classification.</title>
        <authorList>
            <person name="Goeker M."/>
        </authorList>
    </citation>
    <scope>NUCLEOTIDE SEQUENCE [LARGE SCALE GENOMIC DNA]</scope>
    <source>
        <strain evidence="5 6">DSM 19562</strain>
    </source>
</reference>
<dbReference type="EMBL" id="JAUSVV010000007">
    <property type="protein sequence ID" value="MDQ0443701.1"/>
    <property type="molecule type" value="Genomic_DNA"/>
</dbReference>
<dbReference type="InterPro" id="IPR012318">
    <property type="entry name" value="HTH_CRP"/>
</dbReference>
<sequence length="212" mass="23378">MEFLRALPYREASFRPGQMVLDGGLRTRRILIVAAGLAAVQTEFPNGTRQITDLLVAGDVHGLSGVLGQAMDHSVSAITPVHCVTLAADDLAGVLASRPRIYGALFWAQARRERVLRDHIRIVGGRTARKRVTQLLCCLQERREEFCSGANLPFRLEFNHTIIADAVGLTPVHVGRILRKLSDERLVRMGRGRIDVIDGPRLKTTADFAGIH</sequence>
<dbReference type="PROSITE" id="PS51063">
    <property type="entry name" value="HTH_CRP_2"/>
    <property type="match status" value="1"/>
</dbReference>
<dbReference type="SMART" id="SM00419">
    <property type="entry name" value="HTH_CRP"/>
    <property type="match status" value="1"/>
</dbReference>
<dbReference type="Gene3D" id="2.60.120.10">
    <property type="entry name" value="Jelly Rolls"/>
    <property type="match status" value="1"/>
</dbReference>
<proteinExistence type="predicted"/>
<dbReference type="SUPFAM" id="SSF46785">
    <property type="entry name" value="Winged helix' DNA-binding domain"/>
    <property type="match status" value="1"/>
</dbReference>
<keyword evidence="3" id="KW-0804">Transcription</keyword>